<proteinExistence type="predicted"/>
<accession>A0A5C6BPB6</accession>
<dbReference type="Gene3D" id="3.40.30.10">
    <property type="entry name" value="Glutaredoxin"/>
    <property type="match status" value="1"/>
</dbReference>
<feature type="domain" description="Thioredoxin" evidence="1">
    <location>
        <begin position="34"/>
        <end position="191"/>
    </location>
</feature>
<dbReference type="EMBL" id="SJPP01000001">
    <property type="protein sequence ID" value="TWU13532.1"/>
    <property type="molecule type" value="Genomic_DNA"/>
</dbReference>
<keyword evidence="3" id="KW-1185">Reference proteome</keyword>
<dbReference type="InterPro" id="IPR013740">
    <property type="entry name" value="Redoxin"/>
</dbReference>
<dbReference type="PANTHER" id="PTHR42852">
    <property type="entry name" value="THIOL:DISULFIDE INTERCHANGE PROTEIN DSBE"/>
    <property type="match status" value="1"/>
</dbReference>
<dbReference type="RefSeq" id="WP_146370844.1">
    <property type="nucleotide sequence ID" value="NZ_SJPP01000001.1"/>
</dbReference>
<dbReference type="InterPro" id="IPR050553">
    <property type="entry name" value="Thioredoxin_ResA/DsbE_sf"/>
</dbReference>
<sequence>MNRIHIPLTLLAIACGLFWIDGELRSAEKETKPPAVGKKAPNFELATLDGKKHKLSKLVEDGPVVVVMLRGFPTYQCPLCSRQMTEFLNASKGFKEQESTVVFVYPDKKDGVAKHAQQFIKGKKFPPNFLFLLDPDFEFTNAYGLRWEGEKETSYPSTFIIDGDQKVTFAKISRTHGGRTKAKEIIAELDK</sequence>
<dbReference type="InterPro" id="IPR013766">
    <property type="entry name" value="Thioredoxin_domain"/>
</dbReference>
<keyword evidence="2" id="KW-0575">Peroxidase</keyword>
<dbReference type="Proteomes" id="UP000320735">
    <property type="component" value="Unassembled WGS sequence"/>
</dbReference>
<dbReference type="EC" id="1.11.1.15" evidence="2"/>
<gene>
    <name evidence="2" type="primary">bcp_1</name>
    <name evidence="2" type="ORF">CA54_23670</name>
</gene>
<dbReference type="PANTHER" id="PTHR42852:SF13">
    <property type="entry name" value="PROTEIN DIPZ"/>
    <property type="match status" value="1"/>
</dbReference>
<dbReference type="InterPro" id="IPR036249">
    <property type="entry name" value="Thioredoxin-like_sf"/>
</dbReference>
<dbReference type="SUPFAM" id="SSF52833">
    <property type="entry name" value="Thioredoxin-like"/>
    <property type="match status" value="1"/>
</dbReference>
<evidence type="ECO:0000313" key="3">
    <source>
        <dbReference type="Proteomes" id="UP000320735"/>
    </source>
</evidence>
<evidence type="ECO:0000259" key="1">
    <source>
        <dbReference type="PROSITE" id="PS51352"/>
    </source>
</evidence>
<dbReference type="AlphaFoldDB" id="A0A5C6BPB6"/>
<keyword evidence="2" id="KW-0560">Oxidoreductase</keyword>
<dbReference type="PROSITE" id="PS51257">
    <property type="entry name" value="PROKAR_LIPOPROTEIN"/>
    <property type="match status" value="1"/>
</dbReference>
<organism evidence="2 3">
    <name type="scientific">Symmachiella macrocystis</name>
    <dbReference type="NCBI Taxonomy" id="2527985"/>
    <lineage>
        <taxon>Bacteria</taxon>
        <taxon>Pseudomonadati</taxon>
        <taxon>Planctomycetota</taxon>
        <taxon>Planctomycetia</taxon>
        <taxon>Planctomycetales</taxon>
        <taxon>Planctomycetaceae</taxon>
        <taxon>Symmachiella</taxon>
    </lineage>
</organism>
<dbReference type="GO" id="GO:0004601">
    <property type="term" value="F:peroxidase activity"/>
    <property type="evidence" value="ECO:0007669"/>
    <property type="project" value="UniProtKB-KW"/>
</dbReference>
<comment type="caution">
    <text evidence="2">The sequence shown here is derived from an EMBL/GenBank/DDBJ whole genome shotgun (WGS) entry which is preliminary data.</text>
</comment>
<evidence type="ECO:0000313" key="2">
    <source>
        <dbReference type="EMBL" id="TWU13532.1"/>
    </source>
</evidence>
<protein>
    <submittedName>
        <fullName evidence="2">Putative peroxiredoxin</fullName>
        <ecNumber evidence="2">1.11.1.15</ecNumber>
    </submittedName>
</protein>
<name>A0A5C6BPB6_9PLAN</name>
<dbReference type="PROSITE" id="PS51352">
    <property type="entry name" value="THIOREDOXIN_2"/>
    <property type="match status" value="1"/>
</dbReference>
<dbReference type="Pfam" id="PF08534">
    <property type="entry name" value="Redoxin"/>
    <property type="match status" value="1"/>
</dbReference>
<dbReference type="OrthoDB" id="279898at2"/>
<reference evidence="2 3" key="1">
    <citation type="submission" date="2019-02" db="EMBL/GenBank/DDBJ databases">
        <title>Deep-cultivation of Planctomycetes and their phenomic and genomic characterization uncovers novel biology.</title>
        <authorList>
            <person name="Wiegand S."/>
            <person name="Jogler M."/>
            <person name="Boedeker C."/>
            <person name="Pinto D."/>
            <person name="Vollmers J."/>
            <person name="Rivas-Marin E."/>
            <person name="Kohn T."/>
            <person name="Peeters S.H."/>
            <person name="Heuer A."/>
            <person name="Rast P."/>
            <person name="Oberbeckmann S."/>
            <person name="Bunk B."/>
            <person name="Jeske O."/>
            <person name="Meyerdierks A."/>
            <person name="Storesund J.E."/>
            <person name="Kallscheuer N."/>
            <person name="Luecker S."/>
            <person name="Lage O.M."/>
            <person name="Pohl T."/>
            <person name="Merkel B.J."/>
            <person name="Hornburger P."/>
            <person name="Mueller R.-W."/>
            <person name="Bruemmer F."/>
            <person name="Labrenz M."/>
            <person name="Spormann A.M."/>
            <person name="Op Den Camp H."/>
            <person name="Overmann J."/>
            <person name="Amann R."/>
            <person name="Jetten M.S.M."/>
            <person name="Mascher T."/>
            <person name="Medema M.H."/>
            <person name="Devos D.P."/>
            <person name="Kaster A.-K."/>
            <person name="Ovreas L."/>
            <person name="Rohde M."/>
            <person name="Galperin M.Y."/>
            <person name="Jogler C."/>
        </authorList>
    </citation>
    <scope>NUCLEOTIDE SEQUENCE [LARGE SCALE GENOMIC DNA]</scope>
    <source>
        <strain evidence="2 3">CA54</strain>
    </source>
</reference>